<dbReference type="Proteomes" id="UP001501295">
    <property type="component" value="Unassembled WGS sequence"/>
</dbReference>
<organism evidence="7 8">
    <name type="scientific">Frondihabitans cladoniiphilus</name>
    <dbReference type="NCBI Taxonomy" id="715785"/>
    <lineage>
        <taxon>Bacteria</taxon>
        <taxon>Bacillati</taxon>
        <taxon>Actinomycetota</taxon>
        <taxon>Actinomycetes</taxon>
        <taxon>Micrococcales</taxon>
        <taxon>Microbacteriaceae</taxon>
        <taxon>Frondihabitans</taxon>
    </lineage>
</organism>
<dbReference type="EMBL" id="BAABLM010000012">
    <property type="protein sequence ID" value="GAA4686459.1"/>
    <property type="molecule type" value="Genomic_DNA"/>
</dbReference>
<sequence length="304" mass="33899">MIAAVTRISETVDDALSDDDAYALWTSYMRASACTERTIKERRIVFHALGRWLGKRVTLASRPELIAWLGRPDLSAKTRQNYKSFLHTFFTLLQDEGYRADNPAARLPRGHSPRIEANPFTTDDVEKLLNSGIYGKTRMMVALAAYQGFRATEIAAVNGDHIRWETGEIFTSEAKGGFEVWRPLHPKILDLAALDPARFPRTGWWFPGSGPNDGAHINAKSVSNVLSKAVKRAGIAHRPHQLRAWFATELVDAGTDMLIVQQAMRHASPNTLRHYVRPSMVLIAEGMARLPDVSVPSTSTRGTH</sequence>
<gene>
    <name evidence="7" type="ORF">GCM10025780_36380</name>
</gene>
<keyword evidence="8" id="KW-1185">Reference proteome</keyword>
<dbReference type="Pfam" id="PF00589">
    <property type="entry name" value="Phage_integrase"/>
    <property type="match status" value="1"/>
</dbReference>
<dbReference type="Gene3D" id="1.10.443.10">
    <property type="entry name" value="Intergrase catalytic core"/>
    <property type="match status" value="1"/>
</dbReference>
<evidence type="ECO:0000256" key="4">
    <source>
        <dbReference type="PROSITE-ProRule" id="PRU01248"/>
    </source>
</evidence>
<keyword evidence="2 4" id="KW-0238">DNA-binding</keyword>
<evidence type="ECO:0008006" key="9">
    <source>
        <dbReference type="Google" id="ProtNLM"/>
    </source>
</evidence>
<evidence type="ECO:0000256" key="1">
    <source>
        <dbReference type="ARBA" id="ARBA00008857"/>
    </source>
</evidence>
<dbReference type="InterPro" id="IPR002104">
    <property type="entry name" value="Integrase_catalytic"/>
</dbReference>
<dbReference type="PANTHER" id="PTHR30349">
    <property type="entry name" value="PHAGE INTEGRASE-RELATED"/>
    <property type="match status" value="1"/>
</dbReference>
<evidence type="ECO:0000259" key="5">
    <source>
        <dbReference type="PROSITE" id="PS51898"/>
    </source>
</evidence>
<dbReference type="InterPro" id="IPR044068">
    <property type="entry name" value="CB"/>
</dbReference>
<feature type="domain" description="Tyr recombinase" evidence="5">
    <location>
        <begin position="115"/>
        <end position="288"/>
    </location>
</feature>
<evidence type="ECO:0000313" key="7">
    <source>
        <dbReference type="EMBL" id="GAA4686459.1"/>
    </source>
</evidence>
<evidence type="ECO:0000256" key="3">
    <source>
        <dbReference type="ARBA" id="ARBA00023172"/>
    </source>
</evidence>
<comment type="caution">
    <text evidence="7">The sequence shown here is derived from an EMBL/GenBank/DDBJ whole genome shotgun (WGS) entry which is preliminary data.</text>
</comment>
<dbReference type="SUPFAM" id="SSF56349">
    <property type="entry name" value="DNA breaking-rejoining enzymes"/>
    <property type="match status" value="1"/>
</dbReference>
<dbReference type="PROSITE" id="PS51900">
    <property type="entry name" value="CB"/>
    <property type="match status" value="1"/>
</dbReference>
<reference evidence="8" key="1">
    <citation type="journal article" date="2019" name="Int. J. Syst. Evol. Microbiol.">
        <title>The Global Catalogue of Microorganisms (GCM) 10K type strain sequencing project: providing services to taxonomists for standard genome sequencing and annotation.</title>
        <authorList>
            <consortium name="The Broad Institute Genomics Platform"/>
            <consortium name="The Broad Institute Genome Sequencing Center for Infectious Disease"/>
            <person name="Wu L."/>
            <person name="Ma J."/>
        </authorList>
    </citation>
    <scope>NUCLEOTIDE SEQUENCE [LARGE SCALE GENOMIC DNA]</scope>
    <source>
        <strain evidence="8">JCM 18956</strain>
    </source>
</reference>
<dbReference type="InterPro" id="IPR013762">
    <property type="entry name" value="Integrase-like_cat_sf"/>
</dbReference>
<protein>
    <recommendedName>
        <fullName evidence="9">Site-specific recombinase XerD</fullName>
    </recommendedName>
</protein>
<name>A0ABP8WC25_9MICO</name>
<evidence type="ECO:0000313" key="8">
    <source>
        <dbReference type="Proteomes" id="UP001501295"/>
    </source>
</evidence>
<dbReference type="CDD" id="cd00397">
    <property type="entry name" value="DNA_BRE_C"/>
    <property type="match status" value="1"/>
</dbReference>
<evidence type="ECO:0000256" key="2">
    <source>
        <dbReference type="ARBA" id="ARBA00023125"/>
    </source>
</evidence>
<accession>A0ABP8WC25</accession>
<keyword evidence="3" id="KW-0233">DNA recombination</keyword>
<comment type="similarity">
    <text evidence="1">Belongs to the 'phage' integrase family.</text>
</comment>
<evidence type="ECO:0000259" key="6">
    <source>
        <dbReference type="PROSITE" id="PS51900"/>
    </source>
</evidence>
<dbReference type="PROSITE" id="PS51898">
    <property type="entry name" value="TYR_RECOMBINASE"/>
    <property type="match status" value="1"/>
</dbReference>
<proteinExistence type="inferred from homology"/>
<dbReference type="PANTHER" id="PTHR30349:SF41">
    <property type="entry name" value="INTEGRASE_RECOMBINASE PROTEIN MJ0367-RELATED"/>
    <property type="match status" value="1"/>
</dbReference>
<dbReference type="InterPro" id="IPR011010">
    <property type="entry name" value="DNA_brk_join_enz"/>
</dbReference>
<dbReference type="InterPro" id="IPR050090">
    <property type="entry name" value="Tyrosine_recombinase_XerCD"/>
</dbReference>
<dbReference type="RefSeq" id="WP_345377368.1">
    <property type="nucleotide sequence ID" value="NZ_BAABLM010000012.1"/>
</dbReference>
<feature type="domain" description="Core-binding (CB)" evidence="6">
    <location>
        <begin position="16"/>
        <end position="94"/>
    </location>
</feature>